<reference evidence="1" key="1">
    <citation type="journal article" date="2023" name="Mol. Phylogenet. Evol.">
        <title>Genome-scale phylogeny and comparative genomics of the fungal order Sordariales.</title>
        <authorList>
            <person name="Hensen N."/>
            <person name="Bonometti L."/>
            <person name="Westerberg I."/>
            <person name="Brannstrom I.O."/>
            <person name="Guillou S."/>
            <person name="Cros-Aarteil S."/>
            <person name="Calhoun S."/>
            <person name="Haridas S."/>
            <person name="Kuo A."/>
            <person name="Mondo S."/>
            <person name="Pangilinan J."/>
            <person name="Riley R."/>
            <person name="LaButti K."/>
            <person name="Andreopoulos B."/>
            <person name="Lipzen A."/>
            <person name="Chen C."/>
            <person name="Yan M."/>
            <person name="Daum C."/>
            <person name="Ng V."/>
            <person name="Clum A."/>
            <person name="Steindorff A."/>
            <person name="Ohm R.A."/>
            <person name="Martin F."/>
            <person name="Silar P."/>
            <person name="Natvig D.O."/>
            <person name="Lalanne C."/>
            <person name="Gautier V."/>
            <person name="Ament-Velasquez S.L."/>
            <person name="Kruys A."/>
            <person name="Hutchinson M.I."/>
            <person name="Powell A.J."/>
            <person name="Barry K."/>
            <person name="Miller A.N."/>
            <person name="Grigoriev I.V."/>
            <person name="Debuchy R."/>
            <person name="Gladieux P."/>
            <person name="Hiltunen Thoren M."/>
            <person name="Johannesson H."/>
        </authorList>
    </citation>
    <scope>NUCLEOTIDE SEQUENCE</scope>
    <source>
        <strain evidence="1">CBS 538.74</strain>
    </source>
</reference>
<proteinExistence type="predicted"/>
<accession>A0AAN7A049</accession>
<dbReference type="Proteomes" id="UP001302745">
    <property type="component" value="Unassembled WGS sequence"/>
</dbReference>
<organism evidence="1 2">
    <name type="scientific">Chaetomidium leptoderma</name>
    <dbReference type="NCBI Taxonomy" id="669021"/>
    <lineage>
        <taxon>Eukaryota</taxon>
        <taxon>Fungi</taxon>
        <taxon>Dikarya</taxon>
        <taxon>Ascomycota</taxon>
        <taxon>Pezizomycotina</taxon>
        <taxon>Sordariomycetes</taxon>
        <taxon>Sordariomycetidae</taxon>
        <taxon>Sordariales</taxon>
        <taxon>Chaetomiaceae</taxon>
        <taxon>Chaetomidium</taxon>
    </lineage>
</organism>
<dbReference type="AlphaFoldDB" id="A0AAN7A049"/>
<protein>
    <submittedName>
        <fullName evidence="1">Uncharacterized protein</fullName>
    </submittedName>
</protein>
<sequence>MGGSAFSSLPDPPYTPRMPPEVYQRVSSACNAALRELFVCVATPIEAPGKKDHGDIDILATLERRVVFPKRRSDSVPRTPHQLMTVVKSVLGAKYAIVHPTGSSANLAIPWPSDIDEHVNPNEAADHGESKDKYIQVDIRICPDVDQLCWSLYKHGHGDLWNLLGSTIRPFGLTVDEEALWLRIPEIEKFDRKRAKVCLSRDPVEILHFLGMEVEGSWAEPFESVDALFDYATTCRLFCVRETSDSDAEGQATEAGVIGGEEGQKRLKSNDRRRMKGRPVYRRWINEFIPGLRAEGRFIRKGPGTSIEEMRAMVRDEAFARFFVEPEYKRRLREWQLQRDGEQMKSLIKGLAPSTMNPQLRACVVSAMRKIVMEDDPSFGFAPPPDLKTTEGFYNTEVVRSFFRDNLKEVGEAAWAKQQQRAQQMMRLKASDRIAES</sequence>
<evidence type="ECO:0000313" key="1">
    <source>
        <dbReference type="EMBL" id="KAK4155361.1"/>
    </source>
</evidence>
<dbReference type="EMBL" id="MU856889">
    <property type="protein sequence ID" value="KAK4155361.1"/>
    <property type="molecule type" value="Genomic_DNA"/>
</dbReference>
<name>A0AAN7A049_9PEZI</name>
<comment type="caution">
    <text evidence="1">The sequence shown here is derived from an EMBL/GenBank/DDBJ whole genome shotgun (WGS) entry which is preliminary data.</text>
</comment>
<keyword evidence="2" id="KW-1185">Reference proteome</keyword>
<gene>
    <name evidence="1" type="ORF">C8A00DRAFT_31786</name>
</gene>
<reference evidence="1" key="2">
    <citation type="submission" date="2023-05" db="EMBL/GenBank/DDBJ databases">
        <authorList>
            <consortium name="Lawrence Berkeley National Laboratory"/>
            <person name="Steindorff A."/>
            <person name="Hensen N."/>
            <person name="Bonometti L."/>
            <person name="Westerberg I."/>
            <person name="Brannstrom I.O."/>
            <person name="Guillou S."/>
            <person name="Cros-Aarteil S."/>
            <person name="Calhoun S."/>
            <person name="Haridas S."/>
            <person name="Kuo A."/>
            <person name="Mondo S."/>
            <person name="Pangilinan J."/>
            <person name="Riley R."/>
            <person name="Labutti K."/>
            <person name="Andreopoulos B."/>
            <person name="Lipzen A."/>
            <person name="Chen C."/>
            <person name="Yanf M."/>
            <person name="Daum C."/>
            <person name="Ng V."/>
            <person name="Clum A."/>
            <person name="Ohm R."/>
            <person name="Martin F."/>
            <person name="Silar P."/>
            <person name="Natvig D."/>
            <person name="Lalanne C."/>
            <person name="Gautier V."/>
            <person name="Ament-Velasquez S.L."/>
            <person name="Kruys A."/>
            <person name="Hutchinson M.I."/>
            <person name="Powell A.J."/>
            <person name="Barry K."/>
            <person name="Miller A.N."/>
            <person name="Grigoriev I.V."/>
            <person name="Debuchy R."/>
            <person name="Gladieux P."/>
            <person name="Thoren M.H."/>
            <person name="Johannesson H."/>
        </authorList>
    </citation>
    <scope>NUCLEOTIDE SEQUENCE</scope>
    <source>
        <strain evidence="1">CBS 538.74</strain>
    </source>
</reference>
<evidence type="ECO:0000313" key="2">
    <source>
        <dbReference type="Proteomes" id="UP001302745"/>
    </source>
</evidence>